<protein>
    <recommendedName>
        <fullName evidence="2">Ig-like domain-containing protein</fullName>
    </recommendedName>
</protein>
<dbReference type="SMART" id="SM00406">
    <property type="entry name" value="IGv"/>
    <property type="match status" value="1"/>
</dbReference>
<dbReference type="InterPro" id="IPR036179">
    <property type="entry name" value="Ig-like_dom_sf"/>
</dbReference>
<sequence length="152" mass="16666">FFWVPLKLLIKLSWHGSAFAQFAMTQPPSLSVSTGGTVRITCTRAGGSITGNSVSWYQQKPGTKPVLVICHHSQRPSGIPGRFSGSYDSSSNSATLSISNVQPEDEADHYSAYYCCPCPSTKPRPQNWLFKKLNPTPASNVPFNLFSYYGIN</sequence>
<proteinExistence type="predicted"/>
<evidence type="ECO:0000259" key="2">
    <source>
        <dbReference type="PROSITE" id="PS50835"/>
    </source>
</evidence>
<dbReference type="PROSITE" id="PS50835">
    <property type="entry name" value="IG_LIKE"/>
    <property type="match status" value="1"/>
</dbReference>
<dbReference type="InterPro" id="IPR050150">
    <property type="entry name" value="IgV_Light_Chain"/>
</dbReference>
<dbReference type="SUPFAM" id="SSF48726">
    <property type="entry name" value="Immunoglobulin"/>
    <property type="match status" value="1"/>
</dbReference>
<dbReference type="Gene3D" id="2.60.40.10">
    <property type="entry name" value="Immunoglobulins"/>
    <property type="match status" value="1"/>
</dbReference>
<feature type="domain" description="Ig-like" evidence="2">
    <location>
        <begin position="20"/>
        <end position="115"/>
    </location>
</feature>
<reference evidence="3" key="1">
    <citation type="submission" date="2025-08" db="UniProtKB">
        <authorList>
            <consortium name="Ensembl"/>
        </authorList>
    </citation>
    <scope>IDENTIFICATION</scope>
</reference>
<dbReference type="AlphaFoldDB" id="A0A8C5WQN0"/>
<dbReference type="InterPro" id="IPR007110">
    <property type="entry name" value="Ig-like_dom"/>
</dbReference>
<organism evidence="3 4">
    <name type="scientific">Laticauda laticaudata</name>
    <name type="common">Blue-ringed sea krait</name>
    <name type="synonym">Blue-lipped sea krait</name>
    <dbReference type="NCBI Taxonomy" id="8630"/>
    <lineage>
        <taxon>Eukaryota</taxon>
        <taxon>Metazoa</taxon>
        <taxon>Chordata</taxon>
        <taxon>Craniata</taxon>
        <taxon>Vertebrata</taxon>
        <taxon>Euteleostomi</taxon>
        <taxon>Lepidosauria</taxon>
        <taxon>Squamata</taxon>
        <taxon>Bifurcata</taxon>
        <taxon>Unidentata</taxon>
        <taxon>Episquamata</taxon>
        <taxon>Toxicofera</taxon>
        <taxon>Serpentes</taxon>
        <taxon>Colubroidea</taxon>
        <taxon>Elapidae</taxon>
        <taxon>Laticaudinae</taxon>
        <taxon>Laticauda</taxon>
    </lineage>
</organism>
<dbReference type="PANTHER" id="PTHR23267">
    <property type="entry name" value="IMMUNOGLOBULIN LIGHT CHAIN"/>
    <property type="match status" value="1"/>
</dbReference>
<dbReference type="InterPro" id="IPR013783">
    <property type="entry name" value="Ig-like_fold"/>
</dbReference>
<evidence type="ECO:0000313" key="3">
    <source>
        <dbReference type="Ensembl" id="ENSLLTP00000005854.1"/>
    </source>
</evidence>
<reference evidence="3" key="2">
    <citation type="submission" date="2025-09" db="UniProtKB">
        <authorList>
            <consortium name="Ensembl"/>
        </authorList>
    </citation>
    <scope>IDENTIFICATION</scope>
</reference>
<feature type="signal peptide" evidence="1">
    <location>
        <begin position="1"/>
        <end position="20"/>
    </location>
</feature>
<dbReference type="Ensembl" id="ENSLLTT00000006092.1">
    <property type="protein sequence ID" value="ENSLLTP00000005854.1"/>
    <property type="gene ID" value="ENSLLTG00000004476.1"/>
</dbReference>
<dbReference type="Pfam" id="PF07686">
    <property type="entry name" value="V-set"/>
    <property type="match status" value="1"/>
</dbReference>
<feature type="chain" id="PRO_5034685944" description="Ig-like domain-containing protein" evidence="1">
    <location>
        <begin position="21"/>
        <end position="152"/>
    </location>
</feature>
<keyword evidence="4" id="KW-1185">Reference proteome</keyword>
<evidence type="ECO:0000256" key="1">
    <source>
        <dbReference type="SAM" id="SignalP"/>
    </source>
</evidence>
<dbReference type="InterPro" id="IPR013106">
    <property type="entry name" value="Ig_V-set"/>
</dbReference>
<dbReference type="Proteomes" id="UP000694406">
    <property type="component" value="Unplaced"/>
</dbReference>
<name>A0A8C5WQN0_LATLA</name>
<keyword evidence="1" id="KW-0732">Signal</keyword>
<accession>A0A8C5WQN0</accession>
<evidence type="ECO:0000313" key="4">
    <source>
        <dbReference type="Proteomes" id="UP000694406"/>
    </source>
</evidence>
<dbReference type="GeneTree" id="ENSGT00940000162558"/>